<dbReference type="Proteomes" id="UP000019374">
    <property type="component" value="Unassembled WGS sequence"/>
</dbReference>
<protein>
    <submittedName>
        <fullName evidence="1">Uncharacterized protein</fullName>
    </submittedName>
</protein>
<dbReference type="EMBL" id="KE659345">
    <property type="protein sequence ID" value="EQK97464.1"/>
    <property type="molecule type" value="Genomic_DNA"/>
</dbReference>
<dbReference type="OrthoDB" id="4736382at2759"/>
<name>T4ZWI8_OPHSC</name>
<evidence type="ECO:0000313" key="2">
    <source>
        <dbReference type="Proteomes" id="UP000019374"/>
    </source>
</evidence>
<gene>
    <name evidence="1" type="ORF">OCS_06824</name>
</gene>
<proteinExistence type="predicted"/>
<evidence type="ECO:0000313" key="1">
    <source>
        <dbReference type="EMBL" id="EQK97464.1"/>
    </source>
</evidence>
<sequence>MVGSATYTDEEILWILDQVLAKAKPADIQSGFSHLFGRDIGPSQIRYVKNKYGKDPRFK</sequence>
<dbReference type="AlphaFoldDB" id="T4ZWI8"/>
<reference evidence="1 2" key="1">
    <citation type="journal article" date="2013" name="Chin. Sci. Bull.">
        <title>Genome survey uncovers the secrets of sex and lifestyle in caterpillar fungus.</title>
        <authorList>
            <person name="Hu X."/>
            <person name="Zhang Y."/>
            <person name="Xiao G."/>
            <person name="Zheng P."/>
            <person name="Xia Y."/>
            <person name="Zhang X."/>
            <person name="St Leger R.J."/>
            <person name="Liu X."/>
            <person name="Wang C."/>
        </authorList>
    </citation>
    <scope>NUCLEOTIDE SEQUENCE [LARGE SCALE GENOMIC DNA]</scope>
    <source>
        <strain evidence="2">Co18 / CGMCC 3.14243</strain>
        <tissue evidence="1">Fruit-body</tissue>
    </source>
</reference>
<dbReference type="HOGENOM" id="CLU_2961413_0_0_1"/>
<accession>T4ZWI8</accession>
<organism evidence="1 2">
    <name type="scientific">Ophiocordyceps sinensis (strain Co18 / CGMCC 3.14243)</name>
    <name type="common">Yarsagumba caterpillar fungus</name>
    <name type="synonym">Hirsutella sinensis</name>
    <dbReference type="NCBI Taxonomy" id="911162"/>
    <lineage>
        <taxon>Eukaryota</taxon>
        <taxon>Fungi</taxon>
        <taxon>Dikarya</taxon>
        <taxon>Ascomycota</taxon>
        <taxon>Pezizomycotina</taxon>
        <taxon>Sordariomycetes</taxon>
        <taxon>Hypocreomycetidae</taxon>
        <taxon>Hypocreales</taxon>
        <taxon>Ophiocordycipitaceae</taxon>
        <taxon>Ophiocordyceps</taxon>
    </lineage>
</organism>